<feature type="domain" description="Amine oxidase" evidence="1">
    <location>
        <begin position="34"/>
        <end position="451"/>
    </location>
</feature>
<dbReference type="InterPro" id="IPR002937">
    <property type="entry name" value="Amino_oxidase"/>
</dbReference>
<dbReference type="PANTHER" id="PTHR42923:SF46">
    <property type="entry name" value="AMINE OXIDASE"/>
    <property type="match status" value="1"/>
</dbReference>
<dbReference type="PRINTS" id="PR00419">
    <property type="entry name" value="ADXRDTASE"/>
</dbReference>
<reference evidence="3" key="1">
    <citation type="submission" date="2017-05" db="EMBL/GenBank/DDBJ databases">
        <title>Physiological properties and genetic analysis related to exopolysaccharide production of fresh-water unicellular cyanobacterium Aphanothece sacrum, Suizenji Nori, that has been cultured as a food source in Japan.</title>
        <authorList>
            <person name="Kanesaki Y."/>
            <person name="Yoshikawa S."/>
            <person name="Ohki K."/>
        </authorList>
    </citation>
    <scope>NUCLEOTIDE SEQUENCE [LARGE SCALE GENOMIC DNA]</scope>
    <source>
        <strain evidence="3">FPU1</strain>
    </source>
</reference>
<dbReference type="Gene3D" id="3.50.50.60">
    <property type="entry name" value="FAD/NAD(P)-binding domain"/>
    <property type="match status" value="1"/>
</dbReference>
<dbReference type="OrthoDB" id="580878at2"/>
<dbReference type="PANTHER" id="PTHR42923">
    <property type="entry name" value="PROTOPORPHYRINOGEN OXIDASE"/>
    <property type="match status" value="1"/>
</dbReference>
<gene>
    <name evidence="2" type="ORF">AsFPU1_0113</name>
</gene>
<evidence type="ECO:0000259" key="1">
    <source>
        <dbReference type="Pfam" id="PF01593"/>
    </source>
</evidence>
<dbReference type="InterPro" id="IPR036188">
    <property type="entry name" value="FAD/NAD-bd_sf"/>
</dbReference>
<keyword evidence="3" id="KW-1185">Reference proteome</keyword>
<evidence type="ECO:0000313" key="3">
    <source>
        <dbReference type="Proteomes" id="UP000287247"/>
    </source>
</evidence>
<dbReference type="GO" id="GO:0016491">
    <property type="term" value="F:oxidoreductase activity"/>
    <property type="evidence" value="ECO:0007669"/>
    <property type="project" value="InterPro"/>
</dbReference>
<dbReference type="Proteomes" id="UP000287247">
    <property type="component" value="Unassembled WGS sequence"/>
</dbReference>
<dbReference type="SUPFAM" id="SSF51905">
    <property type="entry name" value="FAD/NAD(P)-binding domain"/>
    <property type="match status" value="1"/>
</dbReference>
<dbReference type="RefSeq" id="WP_125061020.1">
    <property type="nucleotide sequence ID" value="NZ_BDQK01000001.1"/>
</dbReference>
<dbReference type="NCBIfam" id="NF005560">
    <property type="entry name" value="PRK07233.1"/>
    <property type="match status" value="1"/>
</dbReference>
<evidence type="ECO:0000313" key="2">
    <source>
        <dbReference type="EMBL" id="GBF78724.1"/>
    </source>
</evidence>
<dbReference type="EMBL" id="BDQK01000001">
    <property type="protein sequence ID" value="GBF78724.1"/>
    <property type="molecule type" value="Genomic_DNA"/>
</dbReference>
<organism evidence="2 3">
    <name type="scientific">Aphanothece sacrum FPU1</name>
    <dbReference type="NCBI Taxonomy" id="1920663"/>
    <lineage>
        <taxon>Bacteria</taxon>
        <taxon>Bacillati</taxon>
        <taxon>Cyanobacteriota</taxon>
        <taxon>Cyanophyceae</taxon>
        <taxon>Oscillatoriophycideae</taxon>
        <taxon>Chroococcales</taxon>
        <taxon>Aphanothecaceae</taxon>
        <taxon>Aphanothece</taxon>
    </lineage>
</organism>
<dbReference type="InterPro" id="IPR050464">
    <property type="entry name" value="Zeta_carotene_desat/Oxidored"/>
</dbReference>
<name>A0A401IBX8_APHSA</name>
<proteinExistence type="predicted"/>
<protein>
    <submittedName>
        <fullName evidence="2">Amine oxidase</fullName>
    </submittedName>
</protein>
<comment type="caution">
    <text evidence="2">The sequence shown here is derived from an EMBL/GenBank/DDBJ whole genome shotgun (WGS) entry which is preliminary data.</text>
</comment>
<dbReference type="AlphaFoldDB" id="A0A401IBX8"/>
<dbReference type="Pfam" id="PF01593">
    <property type="entry name" value="Amino_oxidase"/>
    <property type="match status" value="1"/>
</dbReference>
<sequence length="459" mass="52701">MSFNLSFPLISTSQTSDDEHIKNTSHITIIGGGFTGLTAAYELTRQGFRVTVLERDSEVGGLAGSFQVNGEKLEKFYHHWFTNDQHVMNLVKELEAEDQVVYRPTRTGIYYANNFFKLSSPLDLLNFKPLNWFNRIRLGLFALWARRIKNWQKLESLTAKEWLLTVCGKQVYQVVWEPLLRGKFGPFAETVSAVWFWNKVKLRGGSRAKDGAEMLAYYRGGFAALAQRLADSIAFRGGEIKTNTTVEGLIVKNGRVIGVKTANEMIETDAVIATPALPIIADLIDPYVPPEYSDKLRQIQYLANVCLVLQLNQSLSKTYWLNVNDPNFPFVGVIEHTNFEPKETYGGRHIVYLSKYLPETEELYQMNDQEALNYAIPYIQRMFPEFSRDWIIDYHFWRAHYSQPIVVRHYSQLIPKSTTPLNGFYVSTMAQIYPEDRGTNYAIREGKKIANVLTKNLKK</sequence>
<accession>A0A401IBX8</accession>